<keyword evidence="4" id="KW-1185">Reference proteome</keyword>
<evidence type="ECO:0008006" key="5">
    <source>
        <dbReference type="Google" id="ProtNLM"/>
    </source>
</evidence>
<reference evidence="3" key="1">
    <citation type="submission" date="2015-04" db="UniProtKB">
        <authorList>
            <consortium name="EnsemblPlants"/>
        </authorList>
    </citation>
    <scope>IDENTIFICATION</scope>
</reference>
<dbReference type="AlphaFoldDB" id="A0A0E0K1P5"/>
<keyword evidence="2" id="KW-0732">Signal</keyword>
<evidence type="ECO:0000256" key="2">
    <source>
        <dbReference type="SAM" id="SignalP"/>
    </source>
</evidence>
<sequence length="112" mass="11866">MASKGLVVFALLLAAAFLATSEANSQPAYPPATGGNGQAGGSAGHGKSVGYVAPYYPGPWWWPNGGFYPPPFNGGPGWYDPQFGCPFGCCGYGAFGQCFQCCARPWFPFWWP</sequence>
<feature type="signal peptide" evidence="2">
    <location>
        <begin position="1"/>
        <end position="23"/>
    </location>
</feature>
<dbReference type="Gramene" id="OPUNC02G20020.1">
    <property type="protein sequence ID" value="OPUNC02G20020.1"/>
    <property type="gene ID" value="OPUNC02G20020"/>
</dbReference>
<feature type="region of interest" description="Disordered" evidence="1">
    <location>
        <begin position="24"/>
        <end position="43"/>
    </location>
</feature>
<evidence type="ECO:0000313" key="3">
    <source>
        <dbReference type="EnsemblPlants" id="OPUNC02G20020.1"/>
    </source>
</evidence>
<dbReference type="EnsemblPlants" id="OPUNC02G20020.1">
    <property type="protein sequence ID" value="OPUNC02G20020.1"/>
    <property type="gene ID" value="OPUNC02G20020"/>
</dbReference>
<dbReference type="OMA" id="NGGPGWY"/>
<protein>
    <recommendedName>
        <fullName evidence="5">Glycine-rich protein</fullName>
    </recommendedName>
</protein>
<proteinExistence type="predicted"/>
<dbReference type="Proteomes" id="UP000026962">
    <property type="component" value="Chromosome 2"/>
</dbReference>
<accession>A0A0E0K1P5</accession>
<feature type="compositionally biased region" description="Gly residues" evidence="1">
    <location>
        <begin position="34"/>
        <end position="43"/>
    </location>
</feature>
<evidence type="ECO:0000256" key="1">
    <source>
        <dbReference type="SAM" id="MobiDB-lite"/>
    </source>
</evidence>
<evidence type="ECO:0000313" key="4">
    <source>
        <dbReference type="Proteomes" id="UP000026962"/>
    </source>
</evidence>
<feature type="chain" id="PRO_5002364724" description="Glycine-rich protein" evidence="2">
    <location>
        <begin position="24"/>
        <end position="112"/>
    </location>
</feature>
<name>A0A0E0K1P5_ORYPU</name>
<organism evidence="3">
    <name type="scientific">Oryza punctata</name>
    <name type="common">Red rice</name>
    <dbReference type="NCBI Taxonomy" id="4537"/>
    <lineage>
        <taxon>Eukaryota</taxon>
        <taxon>Viridiplantae</taxon>
        <taxon>Streptophyta</taxon>
        <taxon>Embryophyta</taxon>
        <taxon>Tracheophyta</taxon>
        <taxon>Spermatophyta</taxon>
        <taxon>Magnoliopsida</taxon>
        <taxon>Liliopsida</taxon>
        <taxon>Poales</taxon>
        <taxon>Poaceae</taxon>
        <taxon>BOP clade</taxon>
        <taxon>Oryzoideae</taxon>
        <taxon>Oryzeae</taxon>
        <taxon>Oryzinae</taxon>
        <taxon>Oryza</taxon>
    </lineage>
</organism>
<dbReference type="HOGENOM" id="CLU_2337299_0_0_1"/>
<reference evidence="3" key="2">
    <citation type="submission" date="2018-05" db="EMBL/GenBank/DDBJ databases">
        <title>OpunRS2 (Oryza punctata Reference Sequence Version 2).</title>
        <authorList>
            <person name="Zhang J."/>
            <person name="Kudrna D."/>
            <person name="Lee S."/>
            <person name="Talag J."/>
            <person name="Welchert J."/>
            <person name="Wing R.A."/>
        </authorList>
    </citation>
    <scope>NUCLEOTIDE SEQUENCE [LARGE SCALE GENOMIC DNA]</scope>
</reference>